<dbReference type="Pfam" id="PF03318">
    <property type="entry name" value="ETX_MTX2"/>
    <property type="match status" value="1"/>
</dbReference>
<gene>
    <name evidence="3" type="ORF">POL25_24610</name>
</gene>
<protein>
    <submittedName>
        <fullName evidence="3">ETX/MTX2 family pore-forming toxin</fullName>
    </submittedName>
</protein>
<proteinExistence type="predicted"/>
<feature type="compositionally biased region" description="Low complexity" evidence="1">
    <location>
        <begin position="405"/>
        <end position="425"/>
    </location>
</feature>
<accession>A0ABT5E2J9</accession>
<dbReference type="SUPFAM" id="SSF56973">
    <property type="entry name" value="Aerolisin/ETX pore-forming domain"/>
    <property type="match status" value="1"/>
</dbReference>
<evidence type="ECO:0000313" key="3">
    <source>
        <dbReference type="EMBL" id="MDC0720104.1"/>
    </source>
</evidence>
<dbReference type="InterPro" id="IPR004991">
    <property type="entry name" value="Aerolysin-like"/>
</dbReference>
<dbReference type="Proteomes" id="UP001221686">
    <property type="component" value="Unassembled WGS sequence"/>
</dbReference>
<dbReference type="Pfam" id="PF18885">
    <property type="entry name" value="DUF5648"/>
    <property type="match status" value="1"/>
</dbReference>
<feature type="region of interest" description="Disordered" evidence="1">
    <location>
        <begin position="385"/>
        <end position="435"/>
    </location>
</feature>
<name>A0ABT5E2J9_9BACT</name>
<keyword evidence="4" id="KW-1185">Reference proteome</keyword>
<evidence type="ECO:0000313" key="4">
    <source>
        <dbReference type="Proteomes" id="UP001221686"/>
    </source>
</evidence>
<reference evidence="3 4" key="1">
    <citation type="submission" date="2022-11" db="EMBL/GenBank/DDBJ databases">
        <title>Minimal conservation of predation-associated metabolite biosynthetic gene clusters underscores biosynthetic potential of Myxococcota including descriptions for ten novel species: Archangium lansinium sp. nov., Myxococcus landrumus sp. nov., Nannocystis bai.</title>
        <authorList>
            <person name="Ahearne A."/>
            <person name="Stevens C."/>
            <person name="Dowd S."/>
        </authorList>
    </citation>
    <scope>NUCLEOTIDE SEQUENCE [LARGE SCALE GENOMIC DNA]</scope>
    <source>
        <strain evidence="3 4">BB15-2</strain>
    </source>
</reference>
<dbReference type="EMBL" id="JAQNDL010000002">
    <property type="protein sequence ID" value="MDC0720104.1"/>
    <property type="molecule type" value="Genomic_DNA"/>
</dbReference>
<organism evidence="3 4">
    <name type="scientific">Nannocystis bainbridge</name>
    <dbReference type="NCBI Taxonomy" id="2995303"/>
    <lineage>
        <taxon>Bacteria</taxon>
        <taxon>Pseudomonadati</taxon>
        <taxon>Myxococcota</taxon>
        <taxon>Polyangia</taxon>
        <taxon>Nannocystales</taxon>
        <taxon>Nannocystaceae</taxon>
        <taxon>Nannocystis</taxon>
    </lineage>
</organism>
<evidence type="ECO:0000256" key="1">
    <source>
        <dbReference type="SAM" id="MobiDB-lite"/>
    </source>
</evidence>
<comment type="caution">
    <text evidence="3">The sequence shown here is derived from an EMBL/GenBank/DDBJ whole genome shotgun (WGS) entry which is preliminary data.</text>
</comment>
<dbReference type="RefSeq" id="WP_272088596.1">
    <property type="nucleotide sequence ID" value="NZ_JAQNDL010000002.1"/>
</dbReference>
<feature type="domain" description="DUF5648" evidence="2">
    <location>
        <begin position="184"/>
        <end position="301"/>
    </location>
</feature>
<sequence length="435" mass="48473">MPTITVEMVREMNKRLEARGSALVIAEREYPDALYDKNLIAQPGTSDVAPLIIDEITYTNCGTVKQSISAAVEKKVVDTVSVKKTHGVKLGWKVGFEFSLGIKFKSEVEVGYNFQSEDTQTTTEEILYKFATPIDVPPMKRVVFQAVVQQEKVKDVPFTMMVFLKGGAVSMVPKGLVKLTRWFNGKDHFYTADVEHPQDHGYSEETSPGYLFRTQVAGTVPLYRYWNGTDHFYTIDYNELRGGAHGWNFERIAGYVYASPQHGAVPLYRYWNDENHFYTTDFNELGDGRHGYKRESIAGYLIPQAVIDSGVTQDVTALLPELVDRTFEIVGTFRGESTVRQAQILLLESDATNQECQVLASKLGGGMNARSASNGFYEVRTPEAELVGKQPLQEKPSASPGPRLQAKPVKPIQPAKPAQPAKPVQPSKPPRAGRK</sequence>
<dbReference type="InterPro" id="IPR043708">
    <property type="entry name" value="DUF5648"/>
</dbReference>
<dbReference type="Gene3D" id="2.170.15.10">
    <property type="entry name" value="Proaerolysin, chain A, domain 3"/>
    <property type="match status" value="1"/>
</dbReference>
<evidence type="ECO:0000259" key="2">
    <source>
        <dbReference type="Pfam" id="PF18885"/>
    </source>
</evidence>
<dbReference type="CDD" id="cd20223">
    <property type="entry name" value="PFM_epsilon-toxin-like"/>
    <property type="match status" value="1"/>
</dbReference>